<comment type="catalytic activity">
    <reaction evidence="3">
        <text>2 GTP = 3',3'-c-di-GMP + 2 diphosphate</text>
        <dbReference type="Rhea" id="RHEA:24898"/>
        <dbReference type="ChEBI" id="CHEBI:33019"/>
        <dbReference type="ChEBI" id="CHEBI:37565"/>
        <dbReference type="ChEBI" id="CHEBI:58805"/>
        <dbReference type="EC" id="2.7.7.65"/>
    </reaction>
</comment>
<keyword evidence="6" id="KW-1185">Reference proteome</keyword>
<dbReference type="Proteomes" id="UP001155546">
    <property type="component" value="Unassembled WGS sequence"/>
</dbReference>
<comment type="cofactor">
    <cofactor evidence="1">
        <name>Mg(2+)</name>
        <dbReference type="ChEBI" id="CHEBI:18420"/>
    </cofactor>
</comment>
<evidence type="ECO:0000256" key="1">
    <source>
        <dbReference type="ARBA" id="ARBA00001946"/>
    </source>
</evidence>
<gene>
    <name evidence="5" type="ORF">NE535_13970</name>
</gene>
<dbReference type="PANTHER" id="PTHR45138">
    <property type="entry name" value="REGULATORY COMPONENTS OF SENSORY TRANSDUCTION SYSTEM"/>
    <property type="match status" value="1"/>
</dbReference>
<dbReference type="SMART" id="SM00267">
    <property type="entry name" value="GGDEF"/>
    <property type="match status" value="1"/>
</dbReference>
<accession>A0A9X2WNW9</accession>
<dbReference type="EC" id="2.7.7.65" evidence="2"/>
<organism evidence="5 6">
    <name type="scientific">Shewanella holmiensis</name>
    <dbReference type="NCBI Taxonomy" id="2952222"/>
    <lineage>
        <taxon>Bacteria</taxon>
        <taxon>Pseudomonadati</taxon>
        <taxon>Pseudomonadota</taxon>
        <taxon>Gammaproteobacteria</taxon>
        <taxon>Alteromonadales</taxon>
        <taxon>Shewanellaceae</taxon>
        <taxon>Shewanella</taxon>
    </lineage>
</organism>
<dbReference type="Gene3D" id="3.30.70.270">
    <property type="match status" value="1"/>
</dbReference>
<dbReference type="SUPFAM" id="SSF55073">
    <property type="entry name" value="Nucleotide cyclase"/>
    <property type="match status" value="1"/>
</dbReference>
<evidence type="ECO:0000259" key="4">
    <source>
        <dbReference type="PROSITE" id="PS50887"/>
    </source>
</evidence>
<dbReference type="EMBL" id="JAMTCD010000019">
    <property type="protein sequence ID" value="MCT7942894.1"/>
    <property type="molecule type" value="Genomic_DNA"/>
</dbReference>
<dbReference type="NCBIfam" id="TIGR00254">
    <property type="entry name" value="GGDEF"/>
    <property type="match status" value="1"/>
</dbReference>
<dbReference type="PANTHER" id="PTHR45138:SF9">
    <property type="entry name" value="DIGUANYLATE CYCLASE DGCM-RELATED"/>
    <property type="match status" value="1"/>
</dbReference>
<evidence type="ECO:0000313" key="6">
    <source>
        <dbReference type="Proteomes" id="UP001155546"/>
    </source>
</evidence>
<comment type="caution">
    <text evidence="5">The sequence shown here is derived from an EMBL/GenBank/DDBJ whole genome shotgun (WGS) entry which is preliminary data.</text>
</comment>
<dbReference type="GO" id="GO:0005886">
    <property type="term" value="C:plasma membrane"/>
    <property type="evidence" value="ECO:0007669"/>
    <property type="project" value="TreeGrafter"/>
</dbReference>
<dbReference type="AlphaFoldDB" id="A0A9X2WNW9"/>
<dbReference type="FunFam" id="3.30.70.270:FF:000001">
    <property type="entry name" value="Diguanylate cyclase domain protein"/>
    <property type="match status" value="1"/>
</dbReference>
<dbReference type="InterPro" id="IPR043128">
    <property type="entry name" value="Rev_trsase/Diguanyl_cyclase"/>
</dbReference>
<protein>
    <recommendedName>
        <fullName evidence="2">diguanylate cyclase</fullName>
        <ecNumber evidence="2">2.7.7.65</ecNumber>
    </recommendedName>
</protein>
<dbReference type="InterPro" id="IPR050469">
    <property type="entry name" value="Diguanylate_Cyclase"/>
</dbReference>
<feature type="domain" description="GGDEF" evidence="4">
    <location>
        <begin position="63"/>
        <end position="188"/>
    </location>
</feature>
<proteinExistence type="predicted"/>
<dbReference type="GO" id="GO:1902201">
    <property type="term" value="P:negative regulation of bacterial-type flagellum-dependent cell motility"/>
    <property type="evidence" value="ECO:0007669"/>
    <property type="project" value="TreeGrafter"/>
</dbReference>
<dbReference type="InterPro" id="IPR000160">
    <property type="entry name" value="GGDEF_dom"/>
</dbReference>
<name>A0A9X2WNW9_9GAMM</name>
<evidence type="ECO:0000313" key="5">
    <source>
        <dbReference type="EMBL" id="MCT7942894.1"/>
    </source>
</evidence>
<evidence type="ECO:0000256" key="2">
    <source>
        <dbReference type="ARBA" id="ARBA00012528"/>
    </source>
</evidence>
<evidence type="ECO:0000256" key="3">
    <source>
        <dbReference type="ARBA" id="ARBA00034247"/>
    </source>
</evidence>
<dbReference type="CDD" id="cd01949">
    <property type="entry name" value="GGDEF"/>
    <property type="match status" value="1"/>
</dbReference>
<dbReference type="GO" id="GO:0043709">
    <property type="term" value="P:cell adhesion involved in single-species biofilm formation"/>
    <property type="evidence" value="ECO:0007669"/>
    <property type="project" value="TreeGrafter"/>
</dbReference>
<dbReference type="Pfam" id="PF00990">
    <property type="entry name" value="GGDEF"/>
    <property type="match status" value="1"/>
</dbReference>
<dbReference type="InterPro" id="IPR029787">
    <property type="entry name" value="Nucleotide_cyclase"/>
</dbReference>
<dbReference type="GO" id="GO:0052621">
    <property type="term" value="F:diguanylate cyclase activity"/>
    <property type="evidence" value="ECO:0007669"/>
    <property type="project" value="UniProtKB-EC"/>
</dbReference>
<sequence>MRASKIDQNDYLVITHQNITERKLIEDKMAKLSRLDGLTNIANRRFFDEFLEHEWLSCRILKQPLSLAIIDVDNFKMLNDTYGHQQGDECLKSIANIRPGDIAARYGGAEFVLLFGTTSLKEAESLLYEFQHTIRLLKNLPELPTLSIGLASIYPSSGNDTKTLLCKSDELMYLAKRKGKNQLCSHLISS</sequence>
<reference evidence="5" key="1">
    <citation type="journal article" date="2023" name="Int. J. Syst. Evol. Microbiol.">
        <title>&lt;i&gt;Shewanella septentrionalis&lt;/i&gt; sp. nov. and &lt;i&gt;Shewanella holmiensis&lt;/i&gt; sp. nov., isolated from Baltic Sea water and sediments.</title>
        <authorList>
            <person name="Martin-Rodriguez A.J."/>
            <person name="Thorell K."/>
            <person name="Joffre E."/>
            <person name="Jensie-Markopoulos S."/>
            <person name="Moore E.R.B."/>
            <person name="Sjoling A."/>
        </authorList>
    </citation>
    <scope>NUCLEOTIDE SEQUENCE</scope>
    <source>
        <strain evidence="5">SP1S2-7</strain>
    </source>
</reference>
<dbReference type="PROSITE" id="PS50887">
    <property type="entry name" value="GGDEF"/>
    <property type="match status" value="1"/>
</dbReference>
<dbReference type="RefSeq" id="WP_261299241.1">
    <property type="nucleotide sequence ID" value="NZ_JAMTCD010000019.1"/>
</dbReference>